<sequence length="76" mass="8567">PGHQVQFEGVSQSSRLWEHNKPPQYTLSPSWPYRMPQNFIQQGNGDFQAGKTFMGPGQTRGTGFRSLMGEKHVLSC</sequence>
<evidence type="ECO:0000313" key="2">
    <source>
        <dbReference type="EMBL" id="MEQ2202531.1"/>
    </source>
</evidence>
<dbReference type="EMBL" id="JAHRIN010033766">
    <property type="protein sequence ID" value="MEQ2202531.1"/>
    <property type="molecule type" value="Genomic_DNA"/>
</dbReference>
<dbReference type="Proteomes" id="UP001434883">
    <property type="component" value="Unassembled WGS sequence"/>
</dbReference>
<proteinExistence type="predicted"/>
<evidence type="ECO:0000256" key="1">
    <source>
        <dbReference type="SAM" id="MobiDB-lite"/>
    </source>
</evidence>
<keyword evidence="3" id="KW-1185">Reference proteome</keyword>
<comment type="caution">
    <text evidence="2">The sequence shown here is derived from an EMBL/GenBank/DDBJ whole genome shotgun (WGS) entry which is preliminary data.</text>
</comment>
<evidence type="ECO:0000313" key="3">
    <source>
        <dbReference type="Proteomes" id="UP001434883"/>
    </source>
</evidence>
<protein>
    <submittedName>
        <fullName evidence="2">Uncharacterized protein</fullName>
    </submittedName>
</protein>
<feature type="region of interest" description="Disordered" evidence="1">
    <location>
        <begin position="1"/>
        <end position="21"/>
    </location>
</feature>
<accession>A0ABV0R348</accession>
<feature type="non-terminal residue" evidence="2">
    <location>
        <position position="1"/>
    </location>
</feature>
<gene>
    <name evidence="2" type="ORF">XENOCAPTIV_005313</name>
</gene>
<organism evidence="2 3">
    <name type="scientific">Xenoophorus captivus</name>
    <dbReference type="NCBI Taxonomy" id="1517983"/>
    <lineage>
        <taxon>Eukaryota</taxon>
        <taxon>Metazoa</taxon>
        <taxon>Chordata</taxon>
        <taxon>Craniata</taxon>
        <taxon>Vertebrata</taxon>
        <taxon>Euteleostomi</taxon>
        <taxon>Actinopterygii</taxon>
        <taxon>Neopterygii</taxon>
        <taxon>Teleostei</taxon>
        <taxon>Neoteleostei</taxon>
        <taxon>Acanthomorphata</taxon>
        <taxon>Ovalentaria</taxon>
        <taxon>Atherinomorphae</taxon>
        <taxon>Cyprinodontiformes</taxon>
        <taxon>Goodeidae</taxon>
        <taxon>Xenoophorus</taxon>
    </lineage>
</organism>
<reference evidence="2 3" key="1">
    <citation type="submission" date="2021-06" db="EMBL/GenBank/DDBJ databases">
        <authorList>
            <person name="Palmer J.M."/>
        </authorList>
    </citation>
    <scope>NUCLEOTIDE SEQUENCE [LARGE SCALE GENOMIC DNA]</scope>
    <source>
        <strain evidence="2 3">XC_2019</strain>
        <tissue evidence="2">Muscle</tissue>
    </source>
</reference>
<name>A0ABV0R348_9TELE</name>